<evidence type="ECO:0000313" key="1">
    <source>
        <dbReference type="EMBL" id="JAD83160.1"/>
    </source>
</evidence>
<organism evidence="1">
    <name type="scientific">Arundo donax</name>
    <name type="common">Giant reed</name>
    <name type="synonym">Donax arundinaceus</name>
    <dbReference type="NCBI Taxonomy" id="35708"/>
    <lineage>
        <taxon>Eukaryota</taxon>
        <taxon>Viridiplantae</taxon>
        <taxon>Streptophyta</taxon>
        <taxon>Embryophyta</taxon>
        <taxon>Tracheophyta</taxon>
        <taxon>Spermatophyta</taxon>
        <taxon>Magnoliopsida</taxon>
        <taxon>Liliopsida</taxon>
        <taxon>Poales</taxon>
        <taxon>Poaceae</taxon>
        <taxon>PACMAD clade</taxon>
        <taxon>Arundinoideae</taxon>
        <taxon>Arundineae</taxon>
        <taxon>Arundo</taxon>
    </lineage>
</organism>
<dbReference type="AlphaFoldDB" id="A0A0A9DBZ9"/>
<reference evidence="1" key="1">
    <citation type="submission" date="2014-09" db="EMBL/GenBank/DDBJ databases">
        <authorList>
            <person name="Magalhaes I.L.F."/>
            <person name="Oliveira U."/>
            <person name="Santos F.R."/>
            <person name="Vidigal T.H.D.A."/>
            <person name="Brescovit A.D."/>
            <person name="Santos A.J."/>
        </authorList>
    </citation>
    <scope>NUCLEOTIDE SEQUENCE</scope>
    <source>
        <tissue evidence="1">Shoot tissue taken approximately 20 cm above the soil surface</tissue>
    </source>
</reference>
<proteinExistence type="predicted"/>
<reference evidence="1" key="2">
    <citation type="journal article" date="2015" name="Data Brief">
        <title>Shoot transcriptome of the giant reed, Arundo donax.</title>
        <authorList>
            <person name="Barrero R.A."/>
            <person name="Guerrero F.D."/>
            <person name="Moolhuijzen P."/>
            <person name="Goolsby J.A."/>
            <person name="Tidwell J."/>
            <person name="Bellgard S.E."/>
            <person name="Bellgard M.I."/>
        </authorList>
    </citation>
    <scope>NUCLEOTIDE SEQUENCE</scope>
    <source>
        <tissue evidence="1">Shoot tissue taken approximately 20 cm above the soil surface</tissue>
    </source>
</reference>
<accession>A0A0A9DBZ9</accession>
<name>A0A0A9DBZ9_ARUDO</name>
<dbReference type="EMBL" id="GBRH01214735">
    <property type="protein sequence ID" value="JAD83160.1"/>
    <property type="molecule type" value="Transcribed_RNA"/>
</dbReference>
<sequence length="73" mass="8145">MFNTYCIIQNHTPQLSVHQRKQARTATSRRQHASIALKLQPPSSSTALSAGAVSWHWGDILCRTRNSSGQMKP</sequence>
<protein>
    <submittedName>
        <fullName evidence="1">Uncharacterized protein</fullName>
    </submittedName>
</protein>